<dbReference type="InterPro" id="IPR045851">
    <property type="entry name" value="AMP-bd_C_sf"/>
</dbReference>
<dbReference type="EMBL" id="BAABLW010000007">
    <property type="protein sequence ID" value="GAA4921381.1"/>
    <property type="molecule type" value="Genomic_DNA"/>
</dbReference>
<dbReference type="PANTHER" id="PTHR43439">
    <property type="entry name" value="PHENYLACETATE-COENZYME A LIGASE"/>
    <property type="match status" value="1"/>
</dbReference>
<dbReference type="PIRSF" id="PIRSF006444">
    <property type="entry name" value="PaaK"/>
    <property type="match status" value="1"/>
</dbReference>
<keyword evidence="5" id="KW-1185">Reference proteome</keyword>
<dbReference type="InterPro" id="IPR011880">
    <property type="entry name" value="PA_CoA_ligase"/>
</dbReference>
<feature type="region of interest" description="Disordered" evidence="1">
    <location>
        <begin position="456"/>
        <end position="479"/>
    </location>
</feature>
<name>A0ABP9FYT0_9MICC</name>
<dbReference type="Pfam" id="PF00501">
    <property type="entry name" value="AMP-binding"/>
    <property type="match status" value="1"/>
</dbReference>
<evidence type="ECO:0000259" key="2">
    <source>
        <dbReference type="Pfam" id="PF00501"/>
    </source>
</evidence>
<proteinExistence type="predicted"/>
<evidence type="ECO:0000313" key="4">
    <source>
        <dbReference type="EMBL" id="GAA4921381.1"/>
    </source>
</evidence>
<gene>
    <name evidence="4" type="primary">paaF</name>
    <name evidence="4" type="ORF">GCM10025790_17330</name>
</gene>
<dbReference type="PANTHER" id="PTHR43439:SF1">
    <property type="entry name" value="PHENYLACETATE-COENZYME A LIGASE"/>
    <property type="match status" value="1"/>
</dbReference>
<feature type="region of interest" description="Disordered" evidence="1">
    <location>
        <begin position="1"/>
        <end position="35"/>
    </location>
</feature>
<organism evidence="4 5">
    <name type="scientific">Nesterenkonia rhizosphaerae</name>
    <dbReference type="NCBI Taxonomy" id="1348272"/>
    <lineage>
        <taxon>Bacteria</taxon>
        <taxon>Bacillati</taxon>
        <taxon>Actinomycetota</taxon>
        <taxon>Actinomycetes</taxon>
        <taxon>Micrococcales</taxon>
        <taxon>Micrococcaceae</taxon>
        <taxon>Nesterenkonia</taxon>
    </lineage>
</organism>
<sequence>MTITASDPLPSAQRTAGETPAGPGSRPVSPVAKQTNAVQAAYAATAAPVTPGAEPDAEELLPRTDIESLQLQRLQATISHAYENIAAYRELYDAAGVGPDDLQTLEDLSKFPFTDKEFLRRAYPFQSFAVPMEQVRRIHASSGTTGKPTVVGYTEGDIDRWATLLARCLRFSGVRPGDIVHNAYGYGLFTGGLGAHYGIEKLGATVIPMSGGQTEKQIQLIQDFKPRVILCTPTYLLALADAFRHAGLDPRETSLELGVLGAEPWTEEMRHEIQRSFNITACDIYGLSEIMGPGVAGESAQRQDGSVIWEDHFRPEIIDPISEEVLPLGHHGELVFTTLTKEALPMIRYRTHDLTRLLPGTDRPGHRRMGRITGRSDDMIILRGVNLFPTQIEEIALGVPELSPHFQLRLTRPSTMDQLTVRIERRPEVPREQAEAAGAELARQIKVKIGSSCQVSVEEPESLARSSGKLRRVYDERRR</sequence>
<reference evidence="5" key="1">
    <citation type="journal article" date="2019" name="Int. J. Syst. Evol. Microbiol.">
        <title>The Global Catalogue of Microorganisms (GCM) 10K type strain sequencing project: providing services to taxonomists for standard genome sequencing and annotation.</title>
        <authorList>
            <consortium name="The Broad Institute Genomics Platform"/>
            <consortium name="The Broad Institute Genome Sequencing Center for Infectious Disease"/>
            <person name="Wu L."/>
            <person name="Ma J."/>
        </authorList>
    </citation>
    <scope>NUCLEOTIDE SEQUENCE [LARGE SCALE GENOMIC DNA]</scope>
    <source>
        <strain evidence="5">JCM 19129</strain>
    </source>
</reference>
<dbReference type="InterPro" id="IPR051414">
    <property type="entry name" value="Adenylate-forming_Reductase"/>
</dbReference>
<dbReference type="Gene3D" id="3.30.300.30">
    <property type="match status" value="1"/>
</dbReference>
<evidence type="ECO:0000259" key="3">
    <source>
        <dbReference type="Pfam" id="PF14535"/>
    </source>
</evidence>
<dbReference type="SUPFAM" id="SSF56801">
    <property type="entry name" value="Acetyl-CoA synthetase-like"/>
    <property type="match status" value="1"/>
</dbReference>
<feature type="domain" description="AMP-dependent ligase C-terminal" evidence="3">
    <location>
        <begin position="384"/>
        <end position="477"/>
    </location>
</feature>
<dbReference type="RefSeq" id="WP_345477652.1">
    <property type="nucleotide sequence ID" value="NZ_BAABLW010000007.1"/>
</dbReference>
<dbReference type="Pfam" id="PF14535">
    <property type="entry name" value="AMP-binding_C_2"/>
    <property type="match status" value="1"/>
</dbReference>
<comment type="caution">
    <text evidence="4">The sequence shown here is derived from an EMBL/GenBank/DDBJ whole genome shotgun (WGS) entry which is preliminary data.</text>
</comment>
<dbReference type="InterPro" id="IPR000873">
    <property type="entry name" value="AMP-dep_synth/lig_dom"/>
</dbReference>
<accession>A0ABP9FYT0</accession>
<dbReference type="InterPro" id="IPR028154">
    <property type="entry name" value="AMP-dep_Lig_C"/>
</dbReference>
<dbReference type="Gene3D" id="3.40.50.12780">
    <property type="entry name" value="N-terminal domain of ligase-like"/>
    <property type="match status" value="1"/>
</dbReference>
<dbReference type="CDD" id="cd05913">
    <property type="entry name" value="PaaK"/>
    <property type="match status" value="1"/>
</dbReference>
<feature type="domain" description="AMP-dependent synthetase/ligase" evidence="2">
    <location>
        <begin position="129"/>
        <end position="336"/>
    </location>
</feature>
<evidence type="ECO:0000256" key="1">
    <source>
        <dbReference type="SAM" id="MobiDB-lite"/>
    </source>
</evidence>
<keyword evidence="4" id="KW-0436">Ligase</keyword>
<dbReference type="InterPro" id="IPR042099">
    <property type="entry name" value="ANL_N_sf"/>
</dbReference>
<dbReference type="GO" id="GO:0016874">
    <property type="term" value="F:ligase activity"/>
    <property type="evidence" value="ECO:0007669"/>
    <property type="project" value="UniProtKB-KW"/>
</dbReference>
<dbReference type="Proteomes" id="UP001500368">
    <property type="component" value="Unassembled WGS sequence"/>
</dbReference>
<protein>
    <submittedName>
        <fullName evidence="4">Phenylacetate--CoA ligase</fullName>
    </submittedName>
</protein>
<evidence type="ECO:0000313" key="5">
    <source>
        <dbReference type="Proteomes" id="UP001500368"/>
    </source>
</evidence>